<evidence type="ECO:0000313" key="1">
    <source>
        <dbReference type="Proteomes" id="UP000887578"/>
    </source>
</evidence>
<organism evidence="1 2">
    <name type="scientific">Panagrolaimus davidi</name>
    <dbReference type="NCBI Taxonomy" id="227884"/>
    <lineage>
        <taxon>Eukaryota</taxon>
        <taxon>Metazoa</taxon>
        <taxon>Ecdysozoa</taxon>
        <taxon>Nematoda</taxon>
        <taxon>Chromadorea</taxon>
        <taxon>Rhabditida</taxon>
        <taxon>Tylenchina</taxon>
        <taxon>Panagrolaimomorpha</taxon>
        <taxon>Panagrolaimoidea</taxon>
        <taxon>Panagrolaimidae</taxon>
        <taxon>Panagrolaimus</taxon>
    </lineage>
</organism>
<proteinExistence type="predicted"/>
<accession>A0A914PQA7</accession>
<dbReference type="WBParaSite" id="PDA_v2.g20747.t1">
    <property type="protein sequence ID" value="PDA_v2.g20747.t1"/>
    <property type="gene ID" value="PDA_v2.g20747"/>
</dbReference>
<evidence type="ECO:0000313" key="2">
    <source>
        <dbReference type="WBParaSite" id="PDA_v2.g20747.t1"/>
    </source>
</evidence>
<sequence length="182" mass="20979">MLVSTTLFQTSELALTTETKIVFNENVEFFVDVQNYDELNFSLHITNVKGTTLKTVEIAPLGQSYGLPYDENKDCFLIGKEEFHQTSFKFYVKADFEYKVAKFAEQPQCIKAMCNIKVSALRLQFLKAHECYADFVMIEGYENVKLKCFIKKTKPEFIDLTIERAYGCTINGLYFFKRGSLG</sequence>
<keyword evidence="1" id="KW-1185">Reference proteome</keyword>
<protein>
    <submittedName>
        <fullName evidence="2">Uncharacterized protein</fullName>
    </submittedName>
</protein>
<dbReference type="Proteomes" id="UP000887578">
    <property type="component" value="Unplaced"/>
</dbReference>
<dbReference type="AlphaFoldDB" id="A0A914PQA7"/>
<name>A0A914PQA7_9BILA</name>
<reference evidence="2" key="1">
    <citation type="submission" date="2022-11" db="UniProtKB">
        <authorList>
            <consortium name="WormBaseParasite"/>
        </authorList>
    </citation>
    <scope>IDENTIFICATION</scope>
</reference>